<gene>
    <name evidence="1" type="ORF">BWQ96_00565</name>
</gene>
<dbReference type="InterPro" id="IPR001646">
    <property type="entry name" value="5peptide_repeat"/>
</dbReference>
<organism evidence="1 2">
    <name type="scientific">Gracilariopsis chorda</name>
    <dbReference type="NCBI Taxonomy" id="448386"/>
    <lineage>
        <taxon>Eukaryota</taxon>
        <taxon>Rhodophyta</taxon>
        <taxon>Florideophyceae</taxon>
        <taxon>Rhodymeniophycidae</taxon>
        <taxon>Gracilariales</taxon>
        <taxon>Gracilariaceae</taxon>
        <taxon>Gracilariopsis</taxon>
    </lineage>
</organism>
<proteinExistence type="predicted"/>
<dbReference type="PANTHER" id="PTHR47200">
    <property type="entry name" value="THYLAKOID LUMENAL 15 KDA PROTEIN 1, CHLOROPLASTIC"/>
    <property type="match status" value="1"/>
</dbReference>
<dbReference type="PANTHER" id="PTHR47200:SF2">
    <property type="entry name" value="THYLAKOID LUMENAL 15 KDA PROTEIN 1, CHLOROPLASTIC"/>
    <property type="match status" value="1"/>
</dbReference>
<reference evidence="1 2" key="1">
    <citation type="journal article" date="2018" name="Mol. Biol. Evol.">
        <title>Analysis of the draft genome of the red seaweed Gracilariopsis chorda provides insights into genome size evolution in Rhodophyta.</title>
        <authorList>
            <person name="Lee J."/>
            <person name="Yang E.C."/>
            <person name="Graf L."/>
            <person name="Yang J.H."/>
            <person name="Qiu H."/>
            <person name="Zel Zion U."/>
            <person name="Chan C.X."/>
            <person name="Stephens T.G."/>
            <person name="Weber A.P.M."/>
            <person name="Boo G.H."/>
            <person name="Boo S.M."/>
            <person name="Kim K.M."/>
            <person name="Shin Y."/>
            <person name="Jung M."/>
            <person name="Lee S.J."/>
            <person name="Yim H.S."/>
            <person name="Lee J.H."/>
            <person name="Bhattacharya D."/>
            <person name="Yoon H.S."/>
        </authorList>
    </citation>
    <scope>NUCLEOTIDE SEQUENCE [LARGE SCALE GENOMIC DNA]</scope>
    <source>
        <strain evidence="1 2">SKKU-2015</strain>
        <tissue evidence="1">Whole body</tissue>
    </source>
</reference>
<dbReference type="AlphaFoldDB" id="A0A2V3J6R2"/>
<name>A0A2V3J6R2_9FLOR</name>
<dbReference type="OrthoDB" id="9989223at2759"/>
<dbReference type="SUPFAM" id="SSF141571">
    <property type="entry name" value="Pentapeptide repeat-like"/>
    <property type="match status" value="1"/>
</dbReference>
<sequence>MSTKPSAPSPPTTRTAHRIAATIAALATATSLTLSPAHAVSGGGKDYASQNWTGQTFHGSYSGKDFSGGLFRGCDFAGSDLTNTRFFKAELREANMNAVNLSYSSIEAAILRDTDFTDAIMVGSYISDSILDAASIENADFTDALISPESAVVKLCQRDDAKGLNSTTGVSTRESLMCPD</sequence>
<dbReference type="Pfam" id="PF00805">
    <property type="entry name" value="Pentapeptide"/>
    <property type="match status" value="2"/>
</dbReference>
<keyword evidence="2" id="KW-1185">Reference proteome</keyword>
<dbReference type="InterPro" id="IPR044213">
    <property type="entry name" value="At2g44920-like"/>
</dbReference>
<comment type="caution">
    <text evidence="1">The sequence shown here is derived from an EMBL/GenBank/DDBJ whole genome shotgun (WGS) entry which is preliminary data.</text>
</comment>
<dbReference type="EMBL" id="NBIV01000003">
    <property type="protein sequence ID" value="PXF49687.1"/>
    <property type="molecule type" value="Genomic_DNA"/>
</dbReference>
<dbReference type="Gene3D" id="2.160.20.80">
    <property type="entry name" value="E3 ubiquitin-protein ligase SopA"/>
    <property type="match status" value="1"/>
</dbReference>
<accession>A0A2V3J6R2</accession>
<dbReference type="STRING" id="448386.A0A2V3J6R2"/>
<evidence type="ECO:0000313" key="2">
    <source>
        <dbReference type="Proteomes" id="UP000247409"/>
    </source>
</evidence>
<protein>
    <submittedName>
        <fullName evidence="1">Thylakoid lumenal 15 kDa protein 1, chloroplastic</fullName>
    </submittedName>
</protein>
<evidence type="ECO:0000313" key="1">
    <source>
        <dbReference type="EMBL" id="PXF49687.1"/>
    </source>
</evidence>
<dbReference type="Proteomes" id="UP000247409">
    <property type="component" value="Unassembled WGS sequence"/>
</dbReference>